<dbReference type="AlphaFoldDB" id="X1TS00"/>
<proteinExistence type="predicted"/>
<name>X1TS00_9ZZZZ</name>
<organism evidence="1">
    <name type="scientific">marine sediment metagenome</name>
    <dbReference type="NCBI Taxonomy" id="412755"/>
    <lineage>
        <taxon>unclassified sequences</taxon>
        <taxon>metagenomes</taxon>
        <taxon>ecological metagenomes</taxon>
    </lineage>
</organism>
<comment type="caution">
    <text evidence="1">The sequence shown here is derived from an EMBL/GenBank/DDBJ whole genome shotgun (WGS) entry which is preliminary data.</text>
</comment>
<sequence>PLVVRAKSPFNLTESGLKIFRRPVIQEFVSNKLDEIINKIKTYKIGSAYQAQELLFAIVDAYKNHSDYKIQLENEAYKVSQHIDVLMKIIAIGIRDDVFKHLPVEVSQINKTDPPKDKKSS</sequence>
<feature type="non-terminal residue" evidence="1">
    <location>
        <position position="1"/>
    </location>
</feature>
<accession>X1TS00</accession>
<gene>
    <name evidence="1" type="ORF">S12H4_36806</name>
</gene>
<reference evidence="1" key="1">
    <citation type="journal article" date="2014" name="Front. Microbiol.">
        <title>High frequency of phylogenetically diverse reductive dehalogenase-homologous genes in deep subseafloor sedimentary metagenomes.</title>
        <authorList>
            <person name="Kawai M."/>
            <person name="Futagami T."/>
            <person name="Toyoda A."/>
            <person name="Takaki Y."/>
            <person name="Nishi S."/>
            <person name="Hori S."/>
            <person name="Arai W."/>
            <person name="Tsubouchi T."/>
            <person name="Morono Y."/>
            <person name="Uchiyama I."/>
            <person name="Ito T."/>
            <person name="Fujiyama A."/>
            <person name="Inagaki F."/>
            <person name="Takami H."/>
        </authorList>
    </citation>
    <scope>NUCLEOTIDE SEQUENCE</scope>
    <source>
        <strain evidence="1">Expedition CK06-06</strain>
    </source>
</reference>
<dbReference type="EMBL" id="BARW01021977">
    <property type="protein sequence ID" value="GAI94156.1"/>
    <property type="molecule type" value="Genomic_DNA"/>
</dbReference>
<evidence type="ECO:0000313" key="1">
    <source>
        <dbReference type="EMBL" id="GAI94156.1"/>
    </source>
</evidence>
<protein>
    <submittedName>
        <fullName evidence="1">Uncharacterized protein</fullName>
    </submittedName>
</protein>